<dbReference type="InterPro" id="IPR019734">
    <property type="entry name" value="TPR_rpt"/>
</dbReference>
<dbReference type="AlphaFoldDB" id="A0A2D0N179"/>
<keyword evidence="5" id="KW-0732">Signal</keyword>
<keyword evidence="7" id="KW-1185">Reference proteome</keyword>
<sequence>MLKNFASLFALLFLIACTPSPAPSEEPTPEATALTGAPLYSPPPPDKLLEDMEQAEAKYQEDPETIDNIVWFGRRTAYPGFYRDAIDIYTRSIEQYPDAPVLYRHRGHRYITVREFDKAIADLERAATLIEGTEDEIEPDGMPNARNIPLTTLHSNIWYHLGLAYYLQQDWENALTAFTKCRDLGLNDDNLVSSTHWIYMILRRMGDEAAAEAALDPIHADMNIIENGSYWKLCRFYQGELSEEELIDPNDSFSANDAVRYGVANWHYYNGHTEIAREQLTEIVEADGWNSFGHIAAEADLVRL</sequence>
<evidence type="ECO:0008006" key="8">
    <source>
        <dbReference type="Google" id="ProtNLM"/>
    </source>
</evidence>
<keyword evidence="1" id="KW-0677">Repeat</keyword>
<organism evidence="6 7">
    <name type="scientific">Flavilitoribacter nigricans (strain ATCC 23147 / DSM 23189 / NBRC 102662 / NCIMB 1420 / SS-2)</name>
    <name type="common">Lewinella nigricans</name>
    <dbReference type="NCBI Taxonomy" id="1122177"/>
    <lineage>
        <taxon>Bacteria</taxon>
        <taxon>Pseudomonadati</taxon>
        <taxon>Bacteroidota</taxon>
        <taxon>Saprospiria</taxon>
        <taxon>Saprospirales</taxon>
        <taxon>Lewinellaceae</taxon>
        <taxon>Flavilitoribacter</taxon>
    </lineage>
</organism>
<gene>
    <name evidence="6" type="ORF">CRP01_32670</name>
</gene>
<reference evidence="6 7" key="1">
    <citation type="submission" date="2017-10" db="EMBL/GenBank/DDBJ databases">
        <title>The draft genome sequence of Lewinella nigricans NBRC 102662.</title>
        <authorList>
            <person name="Wang K."/>
        </authorList>
    </citation>
    <scope>NUCLEOTIDE SEQUENCE [LARGE SCALE GENOMIC DNA]</scope>
    <source>
        <strain evidence="6 7">NBRC 102662</strain>
    </source>
</reference>
<evidence type="ECO:0000256" key="4">
    <source>
        <dbReference type="SAM" id="MobiDB-lite"/>
    </source>
</evidence>
<comment type="caution">
    <text evidence="6">The sequence shown here is derived from an EMBL/GenBank/DDBJ whole genome shotgun (WGS) entry which is preliminary data.</text>
</comment>
<dbReference type="Gene3D" id="1.25.40.10">
    <property type="entry name" value="Tetratricopeptide repeat domain"/>
    <property type="match status" value="1"/>
</dbReference>
<accession>A0A2D0N179</accession>
<dbReference type="OrthoDB" id="955869at2"/>
<feature type="repeat" description="TPR" evidence="3">
    <location>
        <begin position="155"/>
        <end position="188"/>
    </location>
</feature>
<dbReference type="Pfam" id="PF07719">
    <property type="entry name" value="TPR_2"/>
    <property type="match status" value="1"/>
</dbReference>
<feature type="signal peptide" evidence="5">
    <location>
        <begin position="1"/>
        <end position="22"/>
    </location>
</feature>
<dbReference type="RefSeq" id="WP_099154283.1">
    <property type="nucleotide sequence ID" value="NZ_PDUD01000042.1"/>
</dbReference>
<evidence type="ECO:0000256" key="1">
    <source>
        <dbReference type="ARBA" id="ARBA00022737"/>
    </source>
</evidence>
<dbReference type="InterPro" id="IPR013105">
    <property type="entry name" value="TPR_2"/>
</dbReference>
<keyword evidence="2 3" id="KW-0802">TPR repeat</keyword>
<evidence type="ECO:0000313" key="7">
    <source>
        <dbReference type="Proteomes" id="UP000223913"/>
    </source>
</evidence>
<dbReference type="EMBL" id="PDUD01000042">
    <property type="protein sequence ID" value="PHN02255.1"/>
    <property type="molecule type" value="Genomic_DNA"/>
</dbReference>
<dbReference type="PROSITE" id="PS51257">
    <property type="entry name" value="PROKAR_LIPOPROTEIN"/>
    <property type="match status" value="1"/>
</dbReference>
<feature type="region of interest" description="Disordered" evidence="4">
    <location>
        <begin position="23"/>
        <end position="47"/>
    </location>
</feature>
<dbReference type="SMART" id="SM00028">
    <property type="entry name" value="TPR"/>
    <property type="match status" value="2"/>
</dbReference>
<evidence type="ECO:0000313" key="6">
    <source>
        <dbReference type="EMBL" id="PHN02255.1"/>
    </source>
</evidence>
<dbReference type="PROSITE" id="PS50005">
    <property type="entry name" value="TPR"/>
    <property type="match status" value="1"/>
</dbReference>
<evidence type="ECO:0000256" key="2">
    <source>
        <dbReference type="ARBA" id="ARBA00022803"/>
    </source>
</evidence>
<feature type="chain" id="PRO_5012271414" description="Tetratricopeptide repeat protein" evidence="5">
    <location>
        <begin position="23"/>
        <end position="304"/>
    </location>
</feature>
<name>A0A2D0N179_FLAN2</name>
<dbReference type="Proteomes" id="UP000223913">
    <property type="component" value="Unassembled WGS sequence"/>
</dbReference>
<protein>
    <recommendedName>
        <fullName evidence="8">Tetratricopeptide repeat protein</fullName>
    </recommendedName>
</protein>
<dbReference type="SUPFAM" id="SSF48452">
    <property type="entry name" value="TPR-like"/>
    <property type="match status" value="1"/>
</dbReference>
<evidence type="ECO:0000256" key="5">
    <source>
        <dbReference type="SAM" id="SignalP"/>
    </source>
</evidence>
<proteinExistence type="predicted"/>
<evidence type="ECO:0000256" key="3">
    <source>
        <dbReference type="PROSITE-ProRule" id="PRU00339"/>
    </source>
</evidence>
<dbReference type="InterPro" id="IPR011990">
    <property type="entry name" value="TPR-like_helical_dom_sf"/>
</dbReference>